<feature type="transmembrane region" description="Helical" evidence="1">
    <location>
        <begin position="27"/>
        <end position="46"/>
    </location>
</feature>
<evidence type="ECO:0000313" key="2">
    <source>
        <dbReference type="EMBL" id="CDW24187.1"/>
    </source>
</evidence>
<name>A0A0K2TF23_LEPSM</name>
<sequence>MSKEVLSVISVFVGSLDKKLISQTSKYVLALAVVPKILSFFGLNISDVLSFWKCLHKHIFLVCFMISTMIPTYSLVSSVSFSSESGKILSNSLVAYGELRFLKSSRGNVSSLNPKSTVLGFIAPIPLILTS</sequence>
<proteinExistence type="predicted"/>
<dbReference type="AlphaFoldDB" id="A0A0K2TF23"/>
<reference evidence="2" key="1">
    <citation type="submission" date="2014-05" db="EMBL/GenBank/DDBJ databases">
        <authorList>
            <person name="Chronopoulou M."/>
        </authorList>
    </citation>
    <scope>NUCLEOTIDE SEQUENCE</scope>
    <source>
        <tissue evidence="2">Whole organism</tissue>
    </source>
</reference>
<evidence type="ECO:0000256" key="1">
    <source>
        <dbReference type="SAM" id="Phobius"/>
    </source>
</evidence>
<protein>
    <submittedName>
        <fullName evidence="2">Uncharacterized protein</fullName>
    </submittedName>
</protein>
<dbReference type="EMBL" id="HACA01006826">
    <property type="protein sequence ID" value="CDW24187.1"/>
    <property type="molecule type" value="Transcribed_RNA"/>
</dbReference>
<keyword evidence="1" id="KW-0812">Transmembrane</keyword>
<keyword evidence="1" id="KW-1133">Transmembrane helix</keyword>
<organism evidence="2">
    <name type="scientific">Lepeophtheirus salmonis</name>
    <name type="common">Salmon louse</name>
    <name type="synonym">Caligus salmonis</name>
    <dbReference type="NCBI Taxonomy" id="72036"/>
    <lineage>
        <taxon>Eukaryota</taxon>
        <taxon>Metazoa</taxon>
        <taxon>Ecdysozoa</taxon>
        <taxon>Arthropoda</taxon>
        <taxon>Crustacea</taxon>
        <taxon>Multicrustacea</taxon>
        <taxon>Hexanauplia</taxon>
        <taxon>Copepoda</taxon>
        <taxon>Siphonostomatoida</taxon>
        <taxon>Caligidae</taxon>
        <taxon>Lepeophtheirus</taxon>
    </lineage>
</organism>
<accession>A0A0K2TF23</accession>
<feature type="transmembrane region" description="Helical" evidence="1">
    <location>
        <begin position="58"/>
        <end position="81"/>
    </location>
</feature>
<keyword evidence="1" id="KW-0472">Membrane</keyword>